<dbReference type="EMBL" id="JAHDVG010000466">
    <property type="protein sequence ID" value="KAH1183238.1"/>
    <property type="molecule type" value="Genomic_DNA"/>
</dbReference>
<dbReference type="Proteomes" id="UP000827986">
    <property type="component" value="Unassembled WGS sequence"/>
</dbReference>
<sequence>MHGAGNLEIKGKKTIPLVPSLVHGNESSLPPVDCKCPVSGLAIMAFSTRASQDDSYVREFTLGMKSLVSLAECLPQAETDPDKHEKMQGHSKCALEKMNATKKELEARKNALSSQIGELLVKKKEQSDEEKQKERELSQLEIQMENHEQMHFYVQVKLTMAENHLEELMALLKKARKEEKCSKIMTNITLVLLPLYTLLVSMEFFQEALKVTDTKELFLSASLVTIICQVSMYIAQKAALELHKTISQYKIQVSDYKREVCICEKEKRETKEKIEHIRASLGKNREIGGEPTELSAVQEEEELKKHIQFVSQLIGKVNALRSYIDDPSDYEYACMILEEIYQLVQPVVEKGGWESRRFLDTETIKNPVEKLKCVVEKLREDMAKAKDRNF</sequence>
<organism evidence="2 3">
    <name type="scientific">Mauremys mutica</name>
    <name type="common">yellowpond turtle</name>
    <dbReference type="NCBI Taxonomy" id="74926"/>
    <lineage>
        <taxon>Eukaryota</taxon>
        <taxon>Metazoa</taxon>
        <taxon>Chordata</taxon>
        <taxon>Craniata</taxon>
        <taxon>Vertebrata</taxon>
        <taxon>Euteleostomi</taxon>
        <taxon>Archelosauria</taxon>
        <taxon>Testudinata</taxon>
        <taxon>Testudines</taxon>
        <taxon>Cryptodira</taxon>
        <taxon>Durocryptodira</taxon>
        <taxon>Testudinoidea</taxon>
        <taxon>Geoemydidae</taxon>
        <taxon>Geoemydinae</taxon>
        <taxon>Mauremys</taxon>
    </lineage>
</organism>
<keyword evidence="1" id="KW-0175">Coiled coil</keyword>
<name>A0A9D4B6M5_9SAUR</name>
<gene>
    <name evidence="2" type="ORF">KIL84_004730</name>
</gene>
<protein>
    <submittedName>
        <fullName evidence="2">Uncharacterized protein</fullName>
    </submittedName>
</protein>
<keyword evidence="3" id="KW-1185">Reference proteome</keyword>
<evidence type="ECO:0000313" key="3">
    <source>
        <dbReference type="Proteomes" id="UP000827986"/>
    </source>
</evidence>
<reference evidence="2" key="1">
    <citation type="submission" date="2021-09" db="EMBL/GenBank/DDBJ databases">
        <title>The genome of Mauremys mutica provides insights into the evolution of semi-aquatic lifestyle.</title>
        <authorList>
            <person name="Gong S."/>
            <person name="Gao Y."/>
        </authorList>
    </citation>
    <scope>NUCLEOTIDE SEQUENCE</scope>
    <source>
        <strain evidence="2">MM-2020</strain>
        <tissue evidence="2">Muscle</tissue>
    </source>
</reference>
<comment type="caution">
    <text evidence="2">The sequence shown here is derived from an EMBL/GenBank/DDBJ whole genome shotgun (WGS) entry which is preliminary data.</text>
</comment>
<dbReference type="AlphaFoldDB" id="A0A9D4B6M5"/>
<evidence type="ECO:0000256" key="1">
    <source>
        <dbReference type="SAM" id="Coils"/>
    </source>
</evidence>
<accession>A0A9D4B6M5</accession>
<feature type="coiled-coil region" evidence="1">
    <location>
        <begin position="95"/>
        <end position="178"/>
    </location>
</feature>
<evidence type="ECO:0000313" key="2">
    <source>
        <dbReference type="EMBL" id="KAH1183238.1"/>
    </source>
</evidence>
<proteinExistence type="predicted"/>